<dbReference type="GO" id="GO:0005634">
    <property type="term" value="C:nucleus"/>
    <property type="evidence" value="ECO:0007669"/>
    <property type="project" value="UniProtKB-SubCell"/>
</dbReference>
<dbReference type="SUPFAM" id="SSF46689">
    <property type="entry name" value="Homeodomain-like"/>
    <property type="match status" value="1"/>
</dbReference>
<evidence type="ECO:0000256" key="3">
    <source>
        <dbReference type="ARBA" id="ARBA00023015"/>
    </source>
</evidence>
<reference evidence="9 10" key="1">
    <citation type="journal article" date="2019" name="Genome Biol. Evol.">
        <title>Insights into the evolution of the New World diploid cottons (Gossypium, subgenus Houzingenia) based on genome sequencing.</title>
        <authorList>
            <person name="Grover C.E."/>
            <person name="Arick M.A. 2nd"/>
            <person name="Thrash A."/>
            <person name="Conover J.L."/>
            <person name="Sanders W.S."/>
            <person name="Peterson D.G."/>
            <person name="Frelichowski J.E."/>
            <person name="Scheffler J.A."/>
            <person name="Scheffler B.E."/>
            <person name="Wendel J.F."/>
        </authorList>
    </citation>
    <scope>NUCLEOTIDE SEQUENCE [LARGE SCALE GENOMIC DNA]</scope>
    <source>
        <strain evidence="9">8</strain>
        <tissue evidence="9">Leaf</tissue>
    </source>
</reference>
<dbReference type="PANTHER" id="PTHR31499:SF79">
    <property type="entry name" value="HTH MYB-TYPE DOMAIN-CONTAINING PROTEIN"/>
    <property type="match status" value="1"/>
</dbReference>
<feature type="compositionally biased region" description="Polar residues" evidence="7">
    <location>
        <begin position="202"/>
        <end position="214"/>
    </location>
</feature>
<dbReference type="Proteomes" id="UP000593568">
    <property type="component" value="Unassembled WGS sequence"/>
</dbReference>
<keyword evidence="10" id="KW-1185">Reference proteome</keyword>
<feature type="compositionally biased region" description="Basic and acidic residues" evidence="7">
    <location>
        <begin position="224"/>
        <end position="243"/>
    </location>
</feature>
<evidence type="ECO:0000313" key="10">
    <source>
        <dbReference type="Proteomes" id="UP000593568"/>
    </source>
</evidence>
<evidence type="ECO:0000256" key="4">
    <source>
        <dbReference type="ARBA" id="ARBA00023054"/>
    </source>
</evidence>
<dbReference type="EMBL" id="JABEZW010000006">
    <property type="protein sequence ID" value="MBA0768007.1"/>
    <property type="molecule type" value="Genomic_DNA"/>
</dbReference>
<comment type="subcellular location">
    <subcellularLocation>
        <location evidence="1">Nucleus</location>
    </subcellularLocation>
</comment>
<dbReference type="InterPro" id="IPR025756">
    <property type="entry name" value="Myb_CC_LHEQLE"/>
</dbReference>
<sequence length="322" mass="35774">MADYARLSMRVLKGPIRLETTQAWIVGPNLKPAYIKLGNESYEADTAVEITMQMNLGMGWTQELHDRFEQAVNQLGGPDRATPKGILKAMGVDGLTIYHVKSHLQSIDPLIASILYLSNLGLILPRCLTAEGKFERRNISEILPNFGTTSGAQLNEALQLYMEAQRKQGDDKLQVRRNLKIKFEAQVRYFERIAGEHRNRVTPTKATKSLSPISLPSLCEESESNSKDFETDSEADKNEIESGERIQALKRAGIVEDNSASSSSSSSSSMYAFPSSFSADGYEYDDQNMLLNGGERLSYTANDISFPWNIPVCSSPLVPSFM</sequence>
<protein>
    <recommendedName>
        <fullName evidence="8">HTH myb-type domain-containing protein</fullName>
    </recommendedName>
</protein>
<keyword evidence="4" id="KW-0175">Coiled coil</keyword>
<dbReference type="PANTHER" id="PTHR31499">
    <property type="entry name" value="MYB FAMILY TRANSCRIPTION FACTOR PHL11"/>
    <property type="match status" value="1"/>
</dbReference>
<dbReference type="GO" id="GO:0003700">
    <property type="term" value="F:DNA-binding transcription factor activity"/>
    <property type="evidence" value="ECO:0007669"/>
    <property type="project" value="InterPro"/>
</dbReference>
<dbReference type="Gene3D" id="1.10.10.60">
    <property type="entry name" value="Homeodomain-like"/>
    <property type="match status" value="1"/>
</dbReference>
<proteinExistence type="inferred from homology"/>
<keyword evidence="5" id="KW-0804">Transcription</keyword>
<dbReference type="InterPro" id="IPR017930">
    <property type="entry name" value="Myb_dom"/>
</dbReference>
<name>A0A7J9E4U4_9ROSI</name>
<dbReference type="NCBIfam" id="TIGR01557">
    <property type="entry name" value="myb_SHAQKYF"/>
    <property type="match status" value="1"/>
</dbReference>
<keyword evidence="3" id="KW-0805">Transcription regulation</keyword>
<feature type="region of interest" description="Disordered" evidence="7">
    <location>
        <begin position="202"/>
        <end position="243"/>
    </location>
</feature>
<evidence type="ECO:0000259" key="8">
    <source>
        <dbReference type="PROSITE" id="PS51294"/>
    </source>
</evidence>
<dbReference type="AlphaFoldDB" id="A0A7J9E4U4"/>
<keyword evidence="6" id="KW-0539">Nucleus</keyword>
<evidence type="ECO:0000256" key="6">
    <source>
        <dbReference type="ARBA" id="ARBA00023242"/>
    </source>
</evidence>
<dbReference type="PROSITE" id="PS51294">
    <property type="entry name" value="HTH_MYB"/>
    <property type="match status" value="1"/>
</dbReference>
<evidence type="ECO:0000256" key="5">
    <source>
        <dbReference type="ARBA" id="ARBA00023163"/>
    </source>
</evidence>
<dbReference type="GO" id="GO:0003677">
    <property type="term" value="F:DNA binding"/>
    <property type="evidence" value="ECO:0007669"/>
    <property type="project" value="InterPro"/>
</dbReference>
<organism evidence="9 10">
    <name type="scientific">Gossypium trilobum</name>
    <dbReference type="NCBI Taxonomy" id="34281"/>
    <lineage>
        <taxon>Eukaryota</taxon>
        <taxon>Viridiplantae</taxon>
        <taxon>Streptophyta</taxon>
        <taxon>Embryophyta</taxon>
        <taxon>Tracheophyta</taxon>
        <taxon>Spermatophyta</taxon>
        <taxon>Magnoliopsida</taxon>
        <taxon>eudicotyledons</taxon>
        <taxon>Gunneridae</taxon>
        <taxon>Pentapetalae</taxon>
        <taxon>rosids</taxon>
        <taxon>malvids</taxon>
        <taxon>Malvales</taxon>
        <taxon>Malvaceae</taxon>
        <taxon>Malvoideae</taxon>
        <taxon>Gossypium</taxon>
    </lineage>
</organism>
<accession>A0A7J9E4U4</accession>
<dbReference type="InterPro" id="IPR006447">
    <property type="entry name" value="Myb_dom_plants"/>
</dbReference>
<dbReference type="Pfam" id="PF14379">
    <property type="entry name" value="Myb_CC_LHEQLE"/>
    <property type="match status" value="1"/>
</dbReference>
<dbReference type="InterPro" id="IPR009057">
    <property type="entry name" value="Homeodomain-like_sf"/>
</dbReference>
<evidence type="ECO:0000313" key="9">
    <source>
        <dbReference type="EMBL" id="MBA0768007.1"/>
    </source>
</evidence>
<feature type="domain" description="HTH myb-type" evidence="8">
    <location>
        <begin position="60"/>
        <end position="111"/>
    </location>
</feature>
<evidence type="ECO:0000256" key="2">
    <source>
        <dbReference type="ARBA" id="ARBA00006783"/>
    </source>
</evidence>
<comment type="similarity">
    <text evidence="2">Belongs to the MYB-CC family.</text>
</comment>
<evidence type="ECO:0000256" key="1">
    <source>
        <dbReference type="ARBA" id="ARBA00004123"/>
    </source>
</evidence>
<comment type="caution">
    <text evidence="9">The sequence shown here is derived from an EMBL/GenBank/DDBJ whole genome shotgun (WGS) entry which is preliminary data.</text>
</comment>
<dbReference type="InterPro" id="IPR046955">
    <property type="entry name" value="PHR1-like"/>
</dbReference>
<dbReference type="InterPro" id="IPR001005">
    <property type="entry name" value="SANT/Myb"/>
</dbReference>
<evidence type="ECO:0000256" key="7">
    <source>
        <dbReference type="SAM" id="MobiDB-lite"/>
    </source>
</evidence>
<gene>
    <name evidence="9" type="ORF">Gotri_016852</name>
</gene>
<dbReference type="Pfam" id="PF00249">
    <property type="entry name" value="Myb_DNA-binding"/>
    <property type="match status" value="1"/>
</dbReference>